<dbReference type="PROSITE" id="PS50157">
    <property type="entry name" value="ZINC_FINGER_C2H2_2"/>
    <property type="match status" value="1"/>
</dbReference>
<dbReference type="Gene3D" id="3.30.160.60">
    <property type="entry name" value="Classic Zinc Finger"/>
    <property type="match status" value="1"/>
</dbReference>
<dbReference type="FunFam" id="3.30.160.60:FF:001366">
    <property type="entry name" value="Zinc finger protein 2"/>
    <property type="match status" value="1"/>
</dbReference>
<feature type="domain" description="C2H2-type" evidence="8">
    <location>
        <begin position="91"/>
        <end position="118"/>
    </location>
</feature>
<dbReference type="PANTHER" id="PTHR47593:SF8">
    <property type="entry name" value="OS12G0581900 PROTEIN"/>
    <property type="match status" value="1"/>
</dbReference>
<evidence type="ECO:0000256" key="1">
    <source>
        <dbReference type="ARBA" id="ARBA00004123"/>
    </source>
</evidence>
<dbReference type="AlphaFoldDB" id="A0A2P2KAK7"/>
<evidence type="ECO:0000256" key="6">
    <source>
        <dbReference type="PROSITE-ProRule" id="PRU00042"/>
    </source>
</evidence>
<dbReference type="InterPro" id="IPR053266">
    <property type="entry name" value="Zinc_finger_protein_7"/>
</dbReference>
<dbReference type="PROSITE" id="PS00028">
    <property type="entry name" value="ZINC_FINGER_C2H2_1"/>
    <property type="match status" value="1"/>
</dbReference>
<dbReference type="PANTHER" id="PTHR47593">
    <property type="entry name" value="ZINC FINGER PROTEIN 4-LIKE"/>
    <property type="match status" value="1"/>
</dbReference>
<accession>A0A2P2KAK7</accession>
<organism evidence="9">
    <name type="scientific">Rhizophora mucronata</name>
    <name type="common">Asiatic mangrove</name>
    <dbReference type="NCBI Taxonomy" id="61149"/>
    <lineage>
        <taxon>Eukaryota</taxon>
        <taxon>Viridiplantae</taxon>
        <taxon>Streptophyta</taxon>
        <taxon>Embryophyta</taxon>
        <taxon>Tracheophyta</taxon>
        <taxon>Spermatophyta</taxon>
        <taxon>Magnoliopsida</taxon>
        <taxon>eudicotyledons</taxon>
        <taxon>Gunneridae</taxon>
        <taxon>Pentapetalae</taxon>
        <taxon>rosids</taxon>
        <taxon>fabids</taxon>
        <taxon>Malpighiales</taxon>
        <taxon>Rhizophoraceae</taxon>
        <taxon>Rhizophora</taxon>
    </lineage>
</organism>
<reference evidence="9" key="1">
    <citation type="submission" date="2018-02" db="EMBL/GenBank/DDBJ databases">
        <title>Rhizophora mucronata_Transcriptome.</title>
        <authorList>
            <person name="Meera S.P."/>
            <person name="Sreeshan A."/>
            <person name="Augustine A."/>
        </authorList>
    </citation>
    <scope>NUCLEOTIDE SEQUENCE</scope>
    <source>
        <tissue evidence="9">Leaf</tissue>
    </source>
</reference>
<keyword evidence="5" id="KW-0539">Nucleus</keyword>
<evidence type="ECO:0000256" key="4">
    <source>
        <dbReference type="ARBA" id="ARBA00022833"/>
    </source>
</evidence>
<evidence type="ECO:0000256" key="3">
    <source>
        <dbReference type="ARBA" id="ARBA00022771"/>
    </source>
</evidence>
<protein>
    <submittedName>
        <fullName evidence="9">Zinc finger protein 4-like</fullName>
    </submittedName>
</protein>
<keyword evidence="3 6" id="KW-0863">Zinc-finger</keyword>
<keyword evidence="4" id="KW-0862">Zinc</keyword>
<dbReference type="InterPro" id="IPR036236">
    <property type="entry name" value="Znf_C2H2_sf"/>
</dbReference>
<feature type="compositionally biased region" description="Polar residues" evidence="7">
    <location>
        <begin position="15"/>
        <end position="28"/>
    </location>
</feature>
<evidence type="ECO:0000259" key="8">
    <source>
        <dbReference type="PROSITE" id="PS50157"/>
    </source>
</evidence>
<feature type="region of interest" description="Disordered" evidence="7">
    <location>
        <begin position="1"/>
        <end position="48"/>
    </location>
</feature>
<evidence type="ECO:0000256" key="2">
    <source>
        <dbReference type="ARBA" id="ARBA00022723"/>
    </source>
</evidence>
<evidence type="ECO:0000313" key="9">
    <source>
        <dbReference type="EMBL" id="MBX02717.1"/>
    </source>
</evidence>
<proteinExistence type="predicted"/>
<sequence length="243" mass="26324">MISANSRLELENESEISSQVASNISAQERSSDPSKESSTPSSSLTDAIKLQGDPLPISLDLSLQFKSSDTELKGMGESSSQVPAATAPRVFSCNYCRRKFYSSQALGGHQNAHKRERTMAKRAIRMGINTGRCTSLASLPLHGSAYRSLGIKAHAAMHHSIIPSQRPPNTRGAARFEQAYHGMPMFMENDDVGLYWPGSFRQVGEAVHGNMALPFAQNPNTNFVATALPTKTDSSAPDLTLKL</sequence>
<dbReference type="SUPFAM" id="SSF57667">
    <property type="entry name" value="beta-beta-alpha zinc fingers"/>
    <property type="match status" value="1"/>
</dbReference>
<name>A0A2P2KAK7_RHIMU</name>
<dbReference type="GO" id="GO:0008270">
    <property type="term" value="F:zinc ion binding"/>
    <property type="evidence" value="ECO:0007669"/>
    <property type="project" value="UniProtKB-KW"/>
</dbReference>
<keyword evidence="2" id="KW-0479">Metal-binding</keyword>
<evidence type="ECO:0000256" key="7">
    <source>
        <dbReference type="SAM" id="MobiDB-lite"/>
    </source>
</evidence>
<dbReference type="EMBL" id="GGEC01022233">
    <property type="protein sequence ID" value="MBX02717.1"/>
    <property type="molecule type" value="Transcribed_RNA"/>
</dbReference>
<comment type="subcellular location">
    <subcellularLocation>
        <location evidence="1">Nucleus</location>
    </subcellularLocation>
</comment>
<dbReference type="GO" id="GO:0005634">
    <property type="term" value="C:nucleus"/>
    <property type="evidence" value="ECO:0007669"/>
    <property type="project" value="UniProtKB-SubCell"/>
</dbReference>
<evidence type="ECO:0000256" key="5">
    <source>
        <dbReference type="ARBA" id="ARBA00023242"/>
    </source>
</evidence>
<dbReference type="InterPro" id="IPR013087">
    <property type="entry name" value="Znf_C2H2_type"/>
</dbReference>